<evidence type="ECO:0000256" key="3">
    <source>
        <dbReference type="ARBA" id="ARBA00012780"/>
    </source>
</evidence>
<dbReference type="GO" id="GO:0005975">
    <property type="term" value="P:carbohydrate metabolic process"/>
    <property type="evidence" value="ECO:0007669"/>
    <property type="project" value="InterPro"/>
</dbReference>
<evidence type="ECO:0000256" key="2">
    <source>
        <dbReference type="ARBA" id="ARBA00008773"/>
    </source>
</evidence>
<organism evidence="8 9">
    <name type="scientific">Punica granatum</name>
    <name type="common">Pomegranate</name>
    <dbReference type="NCBI Taxonomy" id="22663"/>
    <lineage>
        <taxon>Eukaryota</taxon>
        <taxon>Viridiplantae</taxon>
        <taxon>Streptophyta</taxon>
        <taxon>Embryophyta</taxon>
        <taxon>Tracheophyta</taxon>
        <taxon>Spermatophyta</taxon>
        <taxon>Magnoliopsida</taxon>
        <taxon>eudicotyledons</taxon>
        <taxon>Gunneridae</taxon>
        <taxon>Pentapetalae</taxon>
        <taxon>rosids</taxon>
        <taxon>malvids</taxon>
        <taxon>Myrtales</taxon>
        <taxon>Lythraceae</taxon>
        <taxon>Punica</taxon>
    </lineage>
</organism>
<evidence type="ECO:0000256" key="7">
    <source>
        <dbReference type="SAM" id="SignalP"/>
    </source>
</evidence>
<keyword evidence="5" id="KW-0326">Glycosidase</keyword>
<dbReference type="EMBL" id="PGOL01000615">
    <property type="protein sequence ID" value="PKI67366.1"/>
    <property type="molecule type" value="Genomic_DNA"/>
</dbReference>
<feature type="chain" id="PRO_5014191746" description="glucan endo-1,3-beta-D-glucosidase" evidence="7">
    <location>
        <begin position="23"/>
        <end position="212"/>
    </location>
</feature>
<dbReference type="EC" id="3.2.1.39" evidence="3"/>
<gene>
    <name evidence="8" type="ORF">CRG98_012236</name>
</gene>
<dbReference type="SUPFAM" id="SSF51445">
    <property type="entry name" value="(Trans)glycosidases"/>
    <property type="match status" value="1"/>
</dbReference>
<protein>
    <recommendedName>
        <fullName evidence="3">glucan endo-1,3-beta-D-glucosidase</fullName>
        <ecNumber evidence="3">3.2.1.39</ecNumber>
    </recommendedName>
</protein>
<evidence type="ECO:0000313" key="9">
    <source>
        <dbReference type="Proteomes" id="UP000233551"/>
    </source>
</evidence>
<keyword evidence="4" id="KW-0378">Hydrolase</keyword>
<evidence type="ECO:0000313" key="8">
    <source>
        <dbReference type="EMBL" id="PKI67366.1"/>
    </source>
</evidence>
<evidence type="ECO:0000256" key="6">
    <source>
        <dbReference type="RuleBase" id="RU004335"/>
    </source>
</evidence>
<dbReference type="PANTHER" id="PTHR32227">
    <property type="entry name" value="GLUCAN ENDO-1,3-BETA-GLUCOSIDASE BG1-RELATED-RELATED"/>
    <property type="match status" value="1"/>
</dbReference>
<dbReference type="Proteomes" id="UP000233551">
    <property type="component" value="Unassembled WGS sequence"/>
</dbReference>
<name>A0A2I0KHS6_PUNGR</name>
<evidence type="ECO:0000256" key="5">
    <source>
        <dbReference type="ARBA" id="ARBA00023295"/>
    </source>
</evidence>
<sequence>MGCLLLHLHLLILSCFLSSSRAELKSGVGINYGQLGNNLPQPPHAVELIQHTLKASRVKIYDANPDILRALGGTGLEVSMQLPNELIAAAASNQSFSDEWVRSNVALFYPKTRIRYILIGNEVLSNQDIIRVWPDVVPAMERVQRSLKAQKITAVKVTTSLGIDVLESSLVFPPSNATFRADISGRIIKPMLEFLRRTGSVVFLDVYPFFHW</sequence>
<comment type="caution">
    <text evidence="8">The sequence shown here is derived from an EMBL/GenBank/DDBJ whole genome shotgun (WGS) entry which is preliminary data.</text>
</comment>
<keyword evidence="7" id="KW-0732">Signal</keyword>
<dbReference type="STRING" id="22663.A0A2I0KHS6"/>
<comment type="similarity">
    <text evidence="2 6">Belongs to the glycosyl hydrolase 17 family.</text>
</comment>
<evidence type="ECO:0000256" key="4">
    <source>
        <dbReference type="ARBA" id="ARBA00022801"/>
    </source>
</evidence>
<reference evidence="8 9" key="1">
    <citation type="submission" date="2017-11" db="EMBL/GenBank/DDBJ databases">
        <title>De-novo sequencing of pomegranate (Punica granatum L.) genome.</title>
        <authorList>
            <person name="Akparov Z."/>
            <person name="Amiraslanov A."/>
            <person name="Hajiyeva S."/>
            <person name="Abbasov M."/>
            <person name="Kaur K."/>
            <person name="Hamwieh A."/>
            <person name="Solovyev V."/>
            <person name="Salamov A."/>
            <person name="Braich B."/>
            <person name="Kosarev P."/>
            <person name="Mahmoud A."/>
            <person name="Hajiyev E."/>
            <person name="Babayeva S."/>
            <person name="Izzatullayeva V."/>
            <person name="Mammadov A."/>
            <person name="Mammadov A."/>
            <person name="Sharifova S."/>
            <person name="Ojaghi J."/>
            <person name="Eynullazada K."/>
            <person name="Bayramov B."/>
            <person name="Abdulazimova A."/>
            <person name="Shahmuradov I."/>
        </authorList>
    </citation>
    <scope>NUCLEOTIDE SEQUENCE [LARGE SCALE GENOMIC DNA]</scope>
    <source>
        <strain evidence="9">cv. AG2017</strain>
        <tissue evidence="8">Leaf</tissue>
    </source>
</reference>
<dbReference type="Pfam" id="PF00332">
    <property type="entry name" value="Glyco_hydro_17"/>
    <property type="match status" value="1"/>
</dbReference>
<comment type="catalytic activity">
    <reaction evidence="1">
        <text>Hydrolysis of (1-&gt;3)-beta-D-glucosidic linkages in (1-&gt;3)-beta-D-glucans.</text>
        <dbReference type="EC" id="3.2.1.39"/>
    </reaction>
</comment>
<dbReference type="InterPro" id="IPR017853">
    <property type="entry name" value="GH"/>
</dbReference>
<dbReference type="AlphaFoldDB" id="A0A2I0KHS6"/>
<feature type="signal peptide" evidence="7">
    <location>
        <begin position="1"/>
        <end position="22"/>
    </location>
</feature>
<dbReference type="Gene3D" id="3.20.20.80">
    <property type="entry name" value="Glycosidases"/>
    <property type="match status" value="1"/>
</dbReference>
<keyword evidence="9" id="KW-1185">Reference proteome</keyword>
<evidence type="ECO:0000256" key="1">
    <source>
        <dbReference type="ARBA" id="ARBA00000382"/>
    </source>
</evidence>
<proteinExistence type="inferred from homology"/>
<feature type="non-terminal residue" evidence="8">
    <location>
        <position position="212"/>
    </location>
</feature>
<dbReference type="GO" id="GO:0042973">
    <property type="term" value="F:glucan endo-1,3-beta-D-glucosidase activity"/>
    <property type="evidence" value="ECO:0007669"/>
    <property type="project" value="UniProtKB-EC"/>
</dbReference>
<dbReference type="InterPro" id="IPR000490">
    <property type="entry name" value="Glyco_hydro_17"/>
</dbReference>
<dbReference type="InterPro" id="IPR044965">
    <property type="entry name" value="Glyco_hydro_17_plant"/>
</dbReference>
<accession>A0A2I0KHS6</accession>